<name>A0A4Z2HIZ5_9TELE</name>
<dbReference type="EMBL" id="SRLO01000229">
    <property type="protein sequence ID" value="TNN65776.1"/>
    <property type="molecule type" value="Genomic_DNA"/>
</dbReference>
<protein>
    <submittedName>
        <fullName evidence="2">Uncharacterized protein</fullName>
    </submittedName>
</protein>
<dbReference type="AlphaFoldDB" id="A0A4Z2HIZ5"/>
<evidence type="ECO:0000256" key="1">
    <source>
        <dbReference type="SAM" id="MobiDB-lite"/>
    </source>
</evidence>
<organism evidence="2 3">
    <name type="scientific">Liparis tanakae</name>
    <name type="common">Tanaka's snailfish</name>
    <dbReference type="NCBI Taxonomy" id="230148"/>
    <lineage>
        <taxon>Eukaryota</taxon>
        <taxon>Metazoa</taxon>
        <taxon>Chordata</taxon>
        <taxon>Craniata</taxon>
        <taxon>Vertebrata</taxon>
        <taxon>Euteleostomi</taxon>
        <taxon>Actinopterygii</taxon>
        <taxon>Neopterygii</taxon>
        <taxon>Teleostei</taxon>
        <taxon>Neoteleostei</taxon>
        <taxon>Acanthomorphata</taxon>
        <taxon>Eupercaria</taxon>
        <taxon>Perciformes</taxon>
        <taxon>Cottioidei</taxon>
        <taxon>Cottales</taxon>
        <taxon>Liparidae</taxon>
        <taxon>Liparis</taxon>
    </lineage>
</organism>
<evidence type="ECO:0000313" key="2">
    <source>
        <dbReference type="EMBL" id="TNN65776.1"/>
    </source>
</evidence>
<gene>
    <name evidence="2" type="ORF">EYF80_023928</name>
</gene>
<proteinExistence type="predicted"/>
<dbReference type="Proteomes" id="UP000314294">
    <property type="component" value="Unassembled WGS sequence"/>
</dbReference>
<accession>A0A4Z2HIZ5</accession>
<evidence type="ECO:0000313" key="3">
    <source>
        <dbReference type="Proteomes" id="UP000314294"/>
    </source>
</evidence>
<comment type="caution">
    <text evidence="2">The sequence shown here is derived from an EMBL/GenBank/DDBJ whole genome shotgun (WGS) entry which is preliminary data.</text>
</comment>
<sequence>MDPMAAAAAAATAAWLANGASSGPRGSPRAEPSRSARSIGPTASAFTIEPGRVAMHHCIASSLRYASTENSSCVTMHYRTAAPGGEEGEKRAGFTAASSLAAGNMDGGWKERQD</sequence>
<feature type="region of interest" description="Disordered" evidence="1">
    <location>
        <begin position="17"/>
        <end position="43"/>
    </location>
</feature>
<reference evidence="2 3" key="1">
    <citation type="submission" date="2019-03" db="EMBL/GenBank/DDBJ databases">
        <title>First draft genome of Liparis tanakae, snailfish: a comprehensive survey of snailfish specific genes.</title>
        <authorList>
            <person name="Kim W."/>
            <person name="Song I."/>
            <person name="Jeong J.-H."/>
            <person name="Kim D."/>
            <person name="Kim S."/>
            <person name="Ryu S."/>
            <person name="Song J.Y."/>
            <person name="Lee S.K."/>
        </authorList>
    </citation>
    <scope>NUCLEOTIDE SEQUENCE [LARGE SCALE GENOMIC DNA]</scope>
    <source>
        <tissue evidence="2">Muscle</tissue>
    </source>
</reference>
<keyword evidence="3" id="KW-1185">Reference proteome</keyword>
<feature type="compositionally biased region" description="Low complexity" evidence="1">
    <location>
        <begin position="17"/>
        <end position="38"/>
    </location>
</feature>